<reference evidence="1 2" key="1">
    <citation type="submission" date="2019-03" db="EMBL/GenBank/DDBJ databases">
        <title>Genomic Encyclopedia of Type Strains, Phase IV (KMG-IV): sequencing the most valuable type-strain genomes for metagenomic binning, comparative biology and taxonomic classification.</title>
        <authorList>
            <person name="Goeker M."/>
        </authorList>
    </citation>
    <scope>NUCLEOTIDE SEQUENCE [LARGE SCALE GENOMIC DNA]</scope>
    <source>
        <strain evidence="1 2">DSM 44496</strain>
    </source>
</reference>
<keyword evidence="2" id="KW-1185">Reference proteome</keyword>
<dbReference type="EMBL" id="SNXK01000001">
    <property type="protein sequence ID" value="TDP42807.1"/>
    <property type="molecule type" value="Genomic_DNA"/>
</dbReference>
<gene>
    <name evidence="1" type="ORF">DFR75_1011925</name>
</gene>
<evidence type="ECO:0000313" key="1">
    <source>
        <dbReference type="EMBL" id="TDP42807.1"/>
    </source>
</evidence>
<dbReference type="AlphaFoldDB" id="A0A4R6PWQ3"/>
<evidence type="ECO:0000313" key="2">
    <source>
        <dbReference type="Proteomes" id="UP000295087"/>
    </source>
</evidence>
<accession>A0A4R6PWQ3</accession>
<sequence>MAIGGEAATQLWNAASSGQLRMEPDAAREVAQGYLRFAVMCDGWVKDAVHLKSIHGFGSLDSAEQLQSGFVKKAESAEQVLKQMATAARKMADGYLQAAGILSEVDQLKADAFKALAVGAE</sequence>
<organism evidence="1 2">
    <name type="scientific">Nocardia ignorata</name>
    <dbReference type="NCBI Taxonomy" id="145285"/>
    <lineage>
        <taxon>Bacteria</taxon>
        <taxon>Bacillati</taxon>
        <taxon>Actinomycetota</taxon>
        <taxon>Actinomycetes</taxon>
        <taxon>Mycobacteriales</taxon>
        <taxon>Nocardiaceae</taxon>
        <taxon>Nocardia</taxon>
    </lineage>
</organism>
<name>A0A4R6PWQ3_NOCIG</name>
<comment type="caution">
    <text evidence="1">The sequence shown here is derived from an EMBL/GenBank/DDBJ whole genome shotgun (WGS) entry which is preliminary data.</text>
</comment>
<dbReference type="RefSeq" id="WP_133733854.1">
    <property type="nucleotide sequence ID" value="NZ_SNXK01000001.1"/>
</dbReference>
<dbReference type="Proteomes" id="UP000295087">
    <property type="component" value="Unassembled WGS sequence"/>
</dbReference>
<proteinExistence type="predicted"/>
<protein>
    <submittedName>
        <fullName evidence="1">Uncharacterized protein</fullName>
    </submittedName>
</protein>